<dbReference type="RefSeq" id="WP_209211706.1">
    <property type="nucleotide sequence ID" value="NZ_JAFFZM010000009.1"/>
</dbReference>
<dbReference type="InterPro" id="IPR030395">
    <property type="entry name" value="GP_PDE_dom"/>
</dbReference>
<dbReference type="InterPro" id="IPR017946">
    <property type="entry name" value="PLC-like_Pdiesterase_TIM-brl"/>
</dbReference>
<accession>A0ABS3XXH9</accession>
<dbReference type="PROSITE" id="PS51704">
    <property type="entry name" value="GP_PDE"/>
    <property type="match status" value="1"/>
</dbReference>
<protein>
    <submittedName>
        <fullName evidence="2">Glycerophosphodiester phosphodiesterase</fullName>
    </submittedName>
</protein>
<dbReference type="Gene3D" id="3.20.20.190">
    <property type="entry name" value="Phosphatidylinositol (PI) phosphodiesterase"/>
    <property type="match status" value="1"/>
</dbReference>
<dbReference type="CDD" id="cd08561">
    <property type="entry name" value="GDPD_cytoplasmic_ScUgpQ2_like"/>
    <property type="match status" value="1"/>
</dbReference>
<gene>
    <name evidence="2" type="ORF">JW613_17310</name>
</gene>
<sequence length="270" mass="29626">MTNVPADSAHFPSPGHPPVHPFLDAAAPLAFAHRGGAASGLENTHAAFSRAVELGYRYLETDVHTTADGALVAFHDTTLERTTDCSGPLAELGWAEVSRARVAGREPIPLFAELLRAFPRVRWNIDVKSERALVPLLELLDGEAAWDRVCVGSFNEARVARARALAGPRLLTSLGTSGVLALRMRSLKLPWRLRAGAGCAQVPERHGRLRVVDRAFVRAAHERGLRVHVWTVNDPERAAALLDLGVDGIMTDQLEMLRDLFARRGLWRHQ</sequence>
<evidence type="ECO:0000313" key="2">
    <source>
        <dbReference type="EMBL" id="MBO8200041.1"/>
    </source>
</evidence>
<evidence type="ECO:0000259" key="1">
    <source>
        <dbReference type="PROSITE" id="PS51704"/>
    </source>
</evidence>
<organism evidence="2 3">
    <name type="scientific">Streptomyces smyrnaeus</name>
    <dbReference type="NCBI Taxonomy" id="1387713"/>
    <lineage>
        <taxon>Bacteria</taxon>
        <taxon>Bacillati</taxon>
        <taxon>Actinomycetota</taxon>
        <taxon>Actinomycetes</taxon>
        <taxon>Kitasatosporales</taxon>
        <taxon>Streptomycetaceae</taxon>
        <taxon>Streptomyces</taxon>
    </lineage>
</organism>
<proteinExistence type="predicted"/>
<feature type="domain" description="GP-PDE" evidence="1">
    <location>
        <begin position="28"/>
        <end position="261"/>
    </location>
</feature>
<evidence type="ECO:0000313" key="3">
    <source>
        <dbReference type="Proteomes" id="UP000721954"/>
    </source>
</evidence>
<name>A0ABS3XXH9_9ACTN</name>
<dbReference type="PANTHER" id="PTHR43805:SF1">
    <property type="entry name" value="GP-PDE DOMAIN-CONTAINING PROTEIN"/>
    <property type="match status" value="1"/>
</dbReference>
<dbReference type="EMBL" id="JAFFZM010000009">
    <property type="protein sequence ID" value="MBO8200041.1"/>
    <property type="molecule type" value="Genomic_DNA"/>
</dbReference>
<reference evidence="2 3" key="1">
    <citation type="submission" date="2021-02" db="EMBL/GenBank/DDBJ databases">
        <title>Streptomyces spirodelae sp. nov., isolated from duckweed.</title>
        <authorList>
            <person name="Saimee Y."/>
            <person name="Duangmal K."/>
        </authorList>
    </citation>
    <scope>NUCLEOTIDE SEQUENCE [LARGE SCALE GENOMIC DNA]</scope>
    <source>
        <strain evidence="2 3">DSM 42105</strain>
    </source>
</reference>
<dbReference type="Proteomes" id="UP000721954">
    <property type="component" value="Unassembled WGS sequence"/>
</dbReference>
<dbReference type="PANTHER" id="PTHR43805">
    <property type="entry name" value="GLYCEROPHOSPHORYL DIESTER PHOSPHODIESTERASE"/>
    <property type="match status" value="1"/>
</dbReference>
<dbReference type="GeneID" id="96260370"/>
<dbReference type="Pfam" id="PF03009">
    <property type="entry name" value="GDPD"/>
    <property type="match status" value="1"/>
</dbReference>
<keyword evidence="3" id="KW-1185">Reference proteome</keyword>
<dbReference type="SUPFAM" id="SSF51695">
    <property type="entry name" value="PLC-like phosphodiesterases"/>
    <property type="match status" value="1"/>
</dbReference>
<comment type="caution">
    <text evidence="2">The sequence shown here is derived from an EMBL/GenBank/DDBJ whole genome shotgun (WGS) entry which is preliminary data.</text>
</comment>